<organism evidence="3 4">
    <name type="scientific">Roseomonas indoligenes</name>
    <dbReference type="NCBI Taxonomy" id="2820811"/>
    <lineage>
        <taxon>Bacteria</taxon>
        <taxon>Pseudomonadati</taxon>
        <taxon>Pseudomonadota</taxon>
        <taxon>Alphaproteobacteria</taxon>
        <taxon>Acetobacterales</taxon>
        <taxon>Roseomonadaceae</taxon>
        <taxon>Roseomonas</taxon>
    </lineage>
</organism>
<feature type="domain" description="Glycosyltransferase subfamily 4-like N-terminal" evidence="2">
    <location>
        <begin position="14"/>
        <end position="179"/>
    </location>
</feature>
<sequence length="392" mass="41975">MRILYSHRIRSRDGQAVHLEAIVGALRGAGHAVRVVGPAGFERGSLGGDSRAVSFIRRWLPAWVGELAELAYAVPAAIRLDRAAAEFRPDAIYERANLFHLAGTLVAARRGLPLLLEVNAPLAEERARFGGLALHSVASLLERLVWRRADRVLPVTAVLAARVMRAGVPAGRITVVPNGIVPEDFPAPADRPPGGEIVLGFIGFLREWHGLASVVRALADAGPGLRPVLHVVGEGPAREGLERLAAEYGVADRVRFSGLVERDHVPGVVSGFDIALQPAAVDYACPLKVLEYMAAGRPIVAPDQPNIRELLEHGRTALLFDPADPDGLWRAAMRLAGDPALRHALGNAAREEILRRDLTWGGHARRVALLAAAEVRRLDASRAATAAPEPAA</sequence>
<evidence type="ECO:0000259" key="2">
    <source>
        <dbReference type="Pfam" id="PF13579"/>
    </source>
</evidence>
<dbReference type="PANTHER" id="PTHR45947">
    <property type="entry name" value="SULFOQUINOVOSYL TRANSFERASE SQD2"/>
    <property type="match status" value="1"/>
</dbReference>
<keyword evidence="4" id="KW-1185">Reference proteome</keyword>
<dbReference type="Pfam" id="PF13579">
    <property type="entry name" value="Glyco_trans_4_4"/>
    <property type="match status" value="1"/>
</dbReference>
<dbReference type="Gene3D" id="3.40.50.2000">
    <property type="entry name" value="Glycogen Phosphorylase B"/>
    <property type="match status" value="2"/>
</dbReference>
<dbReference type="RefSeq" id="WP_209376907.1">
    <property type="nucleotide sequence ID" value="NZ_JAGIZA010000027.1"/>
</dbReference>
<protein>
    <submittedName>
        <fullName evidence="3">Glycosyltransferase family 4 protein</fullName>
    </submittedName>
</protein>
<gene>
    <name evidence="3" type="ORF">J5Y10_25255</name>
</gene>
<dbReference type="Pfam" id="PF00534">
    <property type="entry name" value="Glycos_transf_1"/>
    <property type="match status" value="1"/>
</dbReference>
<dbReference type="Proteomes" id="UP000677537">
    <property type="component" value="Unassembled WGS sequence"/>
</dbReference>
<dbReference type="CDD" id="cd03794">
    <property type="entry name" value="GT4_WbuB-like"/>
    <property type="match status" value="1"/>
</dbReference>
<dbReference type="EMBL" id="JAGIZA010000027">
    <property type="protein sequence ID" value="MBP0496115.1"/>
    <property type="molecule type" value="Genomic_DNA"/>
</dbReference>
<evidence type="ECO:0000259" key="1">
    <source>
        <dbReference type="Pfam" id="PF00534"/>
    </source>
</evidence>
<dbReference type="PANTHER" id="PTHR45947:SF3">
    <property type="entry name" value="SULFOQUINOVOSYL TRANSFERASE SQD2"/>
    <property type="match status" value="1"/>
</dbReference>
<comment type="caution">
    <text evidence="3">The sequence shown here is derived from an EMBL/GenBank/DDBJ whole genome shotgun (WGS) entry which is preliminary data.</text>
</comment>
<dbReference type="InterPro" id="IPR028098">
    <property type="entry name" value="Glyco_trans_4-like_N"/>
</dbReference>
<name>A0A940N6P1_9PROT</name>
<proteinExistence type="predicted"/>
<feature type="domain" description="Glycosyl transferase family 1" evidence="1">
    <location>
        <begin position="193"/>
        <end position="351"/>
    </location>
</feature>
<evidence type="ECO:0000313" key="4">
    <source>
        <dbReference type="Proteomes" id="UP000677537"/>
    </source>
</evidence>
<accession>A0A940N6P1</accession>
<dbReference type="InterPro" id="IPR050194">
    <property type="entry name" value="Glycosyltransferase_grp1"/>
</dbReference>
<dbReference type="GO" id="GO:0016757">
    <property type="term" value="F:glycosyltransferase activity"/>
    <property type="evidence" value="ECO:0007669"/>
    <property type="project" value="TreeGrafter"/>
</dbReference>
<reference evidence="3" key="1">
    <citation type="submission" date="2021-03" db="EMBL/GenBank/DDBJ databases">
        <authorList>
            <person name="So Y."/>
        </authorList>
    </citation>
    <scope>NUCLEOTIDE SEQUENCE</scope>
    <source>
        <strain evidence="3">SG15</strain>
    </source>
</reference>
<evidence type="ECO:0000313" key="3">
    <source>
        <dbReference type="EMBL" id="MBP0496115.1"/>
    </source>
</evidence>
<dbReference type="SUPFAM" id="SSF53756">
    <property type="entry name" value="UDP-Glycosyltransferase/glycogen phosphorylase"/>
    <property type="match status" value="1"/>
</dbReference>
<dbReference type="AlphaFoldDB" id="A0A940N6P1"/>
<dbReference type="InterPro" id="IPR001296">
    <property type="entry name" value="Glyco_trans_1"/>
</dbReference>